<gene>
    <name evidence="2" type="ORF">HEK616_36940</name>
</gene>
<evidence type="ECO:0000256" key="1">
    <source>
        <dbReference type="SAM" id="MobiDB-lite"/>
    </source>
</evidence>
<dbReference type="EMBL" id="AP026073">
    <property type="protein sequence ID" value="BDM70207.1"/>
    <property type="molecule type" value="Genomic_DNA"/>
</dbReference>
<accession>A0ABN6QVI3</accession>
<protein>
    <submittedName>
        <fullName evidence="2">Uncharacterized protein</fullName>
    </submittedName>
</protein>
<keyword evidence="3" id="KW-1185">Reference proteome</keyword>
<dbReference type="Proteomes" id="UP001059597">
    <property type="component" value="Chromosome"/>
</dbReference>
<feature type="region of interest" description="Disordered" evidence="1">
    <location>
        <begin position="36"/>
        <end position="58"/>
    </location>
</feature>
<reference evidence="2" key="1">
    <citation type="submission" date="2022-06" db="EMBL/GenBank/DDBJ databases">
        <title>Complete genome sequence of Streptomyces nigrescens HEK616.</title>
        <authorList>
            <person name="Asamizu S."/>
            <person name="Onaka H."/>
        </authorList>
    </citation>
    <scope>NUCLEOTIDE SEQUENCE</scope>
    <source>
        <strain evidence="2">HEK616</strain>
    </source>
</reference>
<proteinExistence type="predicted"/>
<organism evidence="2 3">
    <name type="scientific">Streptomyces nigrescens</name>
    <dbReference type="NCBI Taxonomy" id="1920"/>
    <lineage>
        <taxon>Bacteria</taxon>
        <taxon>Bacillati</taxon>
        <taxon>Actinomycetota</taxon>
        <taxon>Actinomycetes</taxon>
        <taxon>Kitasatosporales</taxon>
        <taxon>Streptomycetaceae</taxon>
        <taxon>Streptomyces</taxon>
    </lineage>
</organism>
<sequence length="58" mass="6472">MNDWINSALKGVAPRIEDNAGRLVQRLVEQQSFDATTDSCNHRRPSGGCRDSARRVLC</sequence>
<evidence type="ECO:0000313" key="2">
    <source>
        <dbReference type="EMBL" id="BDM70207.1"/>
    </source>
</evidence>
<evidence type="ECO:0000313" key="3">
    <source>
        <dbReference type="Proteomes" id="UP001059597"/>
    </source>
</evidence>
<name>A0ABN6QVI3_STRNI</name>